<proteinExistence type="inferred from homology"/>
<keyword evidence="5" id="KW-1185">Reference proteome</keyword>
<dbReference type="AlphaFoldDB" id="A0A1H8D654"/>
<evidence type="ECO:0000259" key="3">
    <source>
        <dbReference type="SMART" id="SM00822"/>
    </source>
</evidence>
<dbReference type="InterPro" id="IPR057326">
    <property type="entry name" value="KR_dom"/>
</dbReference>
<evidence type="ECO:0000313" key="4">
    <source>
        <dbReference type="EMBL" id="SEN02760.1"/>
    </source>
</evidence>
<comment type="similarity">
    <text evidence="1">Belongs to the short-chain dehydrogenases/reductases (SDR) family.</text>
</comment>
<name>A0A1H8D654_9RHOB</name>
<protein>
    <submittedName>
        <fullName evidence="4">Short-chain dehydrogenase</fullName>
    </submittedName>
</protein>
<accession>A0A1H8D654</accession>
<dbReference type="EMBL" id="FOCM01000002">
    <property type="protein sequence ID" value="SEN02760.1"/>
    <property type="molecule type" value="Genomic_DNA"/>
</dbReference>
<dbReference type="InterPro" id="IPR036291">
    <property type="entry name" value="NAD(P)-bd_dom_sf"/>
</dbReference>
<dbReference type="SMART" id="SM00822">
    <property type="entry name" value="PKS_KR"/>
    <property type="match status" value="1"/>
</dbReference>
<feature type="domain" description="Ketoreductase" evidence="3">
    <location>
        <begin position="8"/>
        <end position="185"/>
    </location>
</feature>
<gene>
    <name evidence="4" type="ORF">SAMN04488011_102223</name>
</gene>
<evidence type="ECO:0000256" key="2">
    <source>
        <dbReference type="ARBA" id="ARBA00023002"/>
    </source>
</evidence>
<keyword evidence="2" id="KW-0560">Oxidoreductase</keyword>
<dbReference type="Pfam" id="PF00106">
    <property type="entry name" value="adh_short"/>
    <property type="match status" value="1"/>
</dbReference>
<reference evidence="5" key="1">
    <citation type="submission" date="2016-10" db="EMBL/GenBank/DDBJ databases">
        <authorList>
            <person name="Varghese N."/>
            <person name="Submissions S."/>
        </authorList>
    </citation>
    <scope>NUCLEOTIDE SEQUENCE [LARGE SCALE GENOMIC DNA]</scope>
    <source>
        <strain evidence="5">DSM 26893</strain>
    </source>
</reference>
<sequence>MMRDFNKKRYWIVGASEGLGREVAKAVSRAGAHVVLTARSADRLHELADEIAGPSTVVTCDVTDDDDVARAASEAGELDGLIWLVGAYWPQSATEWTPEQVTTMFDVNLTGAARVLGQVVPAMVARDAGHIVLTGSLSGFRGLPNSIGYGASKAGLMVLAESMYADLRQTGVDVQLVNPGFVRTRLTDKNDFHMPMMMEPEDAAREIMEHMHDDTFAKNFPRSFGALFRVANFVPDWMYYRLLG</sequence>
<dbReference type="SUPFAM" id="SSF51735">
    <property type="entry name" value="NAD(P)-binding Rossmann-fold domains"/>
    <property type="match status" value="1"/>
</dbReference>
<evidence type="ECO:0000256" key="1">
    <source>
        <dbReference type="ARBA" id="ARBA00006484"/>
    </source>
</evidence>
<dbReference type="GO" id="GO:0016491">
    <property type="term" value="F:oxidoreductase activity"/>
    <property type="evidence" value="ECO:0007669"/>
    <property type="project" value="UniProtKB-KW"/>
</dbReference>
<dbReference type="Proteomes" id="UP000199372">
    <property type="component" value="Unassembled WGS sequence"/>
</dbReference>
<dbReference type="PANTHER" id="PTHR44196">
    <property type="entry name" value="DEHYDROGENASE/REDUCTASE SDR FAMILY MEMBER 7B"/>
    <property type="match status" value="1"/>
</dbReference>
<dbReference type="PANTHER" id="PTHR44196:SF1">
    <property type="entry name" value="DEHYDROGENASE_REDUCTASE SDR FAMILY MEMBER 7B"/>
    <property type="match status" value="1"/>
</dbReference>
<dbReference type="Gene3D" id="3.40.50.720">
    <property type="entry name" value="NAD(P)-binding Rossmann-like Domain"/>
    <property type="match status" value="1"/>
</dbReference>
<dbReference type="InterPro" id="IPR002347">
    <property type="entry name" value="SDR_fam"/>
</dbReference>
<dbReference type="GO" id="GO:0016020">
    <property type="term" value="C:membrane"/>
    <property type="evidence" value="ECO:0007669"/>
    <property type="project" value="TreeGrafter"/>
</dbReference>
<evidence type="ECO:0000313" key="5">
    <source>
        <dbReference type="Proteomes" id="UP000199372"/>
    </source>
</evidence>
<dbReference type="PRINTS" id="PR00081">
    <property type="entry name" value="GDHRDH"/>
</dbReference>
<organism evidence="4 5">
    <name type="scientific">Palleronia pelagia</name>
    <dbReference type="NCBI Taxonomy" id="387096"/>
    <lineage>
        <taxon>Bacteria</taxon>
        <taxon>Pseudomonadati</taxon>
        <taxon>Pseudomonadota</taxon>
        <taxon>Alphaproteobacteria</taxon>
        <taxon>Rhodobacterales</taxon>
        <taxon>Roseobacteraceae</taxon>
        <taxon>Palleronia</taxon>
    </lineage>
</organism>